<dbReference type="GO" id="GO:0003677">
    <property type="term" value="F:DNA binding"/>
    <property type="evidence" value="ECO:0007669"/>
    <property type="project" value="UniProtKB-KW"/>
</dbReference>
<dbReference type="OrthoDB" id="9814495at2"/>
<evidence type="ECO:0000256" key="1">
    <source>
        <dbReference type="ARBA" id="ARBA00023015"/>
    </source>
</evidence>
<evidence type="ECO:0000256" key="3">
    <source>
        <dbReference type="ARBA" id="ARBA00023163"/>
    </source>
</evidence>
<feature type="domain" description="HTH luxR-type" evidence="4">
    <location>
        <begin position="144"/>
        <end position="209"/>
    </location>
</feature>
<name>A0A2G1MBX6_9RHOB</name>
<evidence type="ECO:0000256" key="2">
    <source>
        <dbReference type="ARBA" id="ARBA00023125"/>
    </source>
</evidence>
<dbReference type="PROSITE" id="PS00622">
    <property type="entry name" value="HTH_LUXR_1"/>
    <property type="match status" value="1"/>
</dbReference>
<dbReference type="CDD" id="cd06170">
    <property type="entry name" value="LuxR_C_like"/>
    <property type="match status" value="1"/>
</dbReference>
<dbReference type="Gene3D" id="1.10.10.10">
    <property type="entry name" value="Winged helix-like DNA-binding domain superfamily/Winged helix DNA-binding domain"/>
    <property type="match status" value="1"/>
</dbReference>
<evidence type="ECO:0000313" key="5">
    <source>
        <dbReference type="EMBL" id="PHP26239.1"/>
    </source>
</evidence>
<evidence type="ECO:0000313" key="6">
    <source>
        <dbReference type="Proteomes" id="UP000221860"/>
    </source>
</evidence>
<keyword evidence="6" id="KW-1185">Reference proteome</keyword>
<dbReference type="PRINTS" id="PR00038">
    <property type="entry name" value="HTHLUXR"/>
</dbReference>
<dbReference type="Proteomes" id="UP000221860">
    <property type="component" value="Unassembled WGS sequence"/>
</dbReference>
<comment type="caution">
    <text evidence="5">The sequence shown here is derived from an EMBL/GenBank/DDBJ whole genome shotgun (WGS) entry which is preliminary data.</text>
</comment>
<dbReference type="EMBL" id="NQWH01000051">
    <property type="protein sequence ID" value="PHP26239.1"/>
    <property type="molecule type" value="Genomic_DNA"/>
</dbReference>
<dbReference type="InterPro" id="IPR000792">
    <property type="entry name" value="Tscrpt_reg_LuxR_C"/>
</dbReference>
<dbReference type="InterPro" id="IPR016032">
    <property type="entry name" value="Sig_transdc_resp-reg_C-effctor"/>
</dbReference>
<accession>A0A2G1MBX6</accession>
<keyword evidence="2" id="KW-0238">DNA-binding</keyword>
<dbReference type="AlphaFoldDB" id="A0A2G1MBX6"/>
<dbReference type="PANTHER" id="PTHR44688:SF16">
    <property type="entry name" value="DNA-BINDING TRANSCRIPTIONAL ACTIVATOR DEVR_DOSR"/>
    <property type="match status" value="1"/>
</dbReference>
<dbReference type="Pfam" id="PF00196">
    <property type="entry name" value="GerE"/>
    <property type="match status" value="1"/>
</dbReference>
<organism evidence="5 6">
    <name type="scientific">Limimaricola cinnabarinus</name>
    <dbReference type="NCBI Taxonomy" id="1125964"/>
    <lineage>
        <taxon>Bacteria</taxon>
        <taxon>Pseudomonadati</taxon>
        <taxon>Pseudomonadota</taxon>
        <taxon>Alphaproteobacteria</taxon>
        <taxon>Rhodobacterales</taxon>
        <taxon>Paracoccaceae</taxon>
        <taxon>Limimaricola</taxon>
    </lineage>
</organism>
<dbReference type="PROSITE" id="PS50043">
    <property type="entry name" value="HTH_LUXR_2"/>
    <property type="match status" value="1"/>
</dbReference>
<dbReference type="SUPFAM" id="SSF46894">
    <property type="entry name" value="C-terminal effector domain of the bipartite response regulators"/>
    <property type="match status" value="1"/>
</dbReference>
<reference evidence="5 6" key="1">
    <citation type="submission" date="2017-08" db="EMBL/GenBank/DDBJ databases">
        <title>Draft Genome Sequence of Loktanella cinnabarina Strain XM1, Isolated from Coastal Surface Water.</title>
        <authorList>
            <person name="Ma R."/>
            <person name="Wang J."/>
            <person name="Wang Q."/>
            <person name="Ma Z."/>
            <person name="Li J."/>
            <person name="Chen L."/>
        </authorList>
    </citation>
    <scope>NUCLEOTIDE SEQUENCE [LARGE SCALE GENOMIC DNA]</scope>
    <source>
        <strain evidence="5 6">XM1</strain>
    </source>
</reference>
<dbReference type="PANTHER" id="PTHR44688">
    <property type="entry name" value="DNA-BINDING TRANSCRIPTIONAL ACTIVATOR DEVR_DOSR"/>
    <property type="match status" value="1"/>
</dbReference>
<protein>
    <recommendedName>
        <fullName evidence="4">HTH luxR-type domain-containing protein</fullName>
    </recommendedName>
</protein>
<sequence>MSGSFDARTLWAVLSWRSWDRMALAKLVEEAGFEVSVSTVPSAAALDRLAQSEANTHVILAVGPEDLESRGIAALIARCGTKTVVVFARNGCGDQLPKPLPRNVVGVLTDAMEETIAAAMLTVAASGLRVVADPDAPADRDGGPKDGVQTLTSREREISHEICRGVSNKEIARKLGIAVNTVNVHATSIRRKLGVRNRTQVAMYFSKASGVALGAVAADADRIPAVSRLLATYPSAPWPPHSH</sequence>
<proteinExistence type="predicted"/>
<keyword evidence="1" id="KW-0805">Transcription regulation</keyword>
<gene>
    <name evidence="5" type="ORF">CJ301_17530</name>
</gene>
<dbReference type="SMART" id="SM00421">
    <property type="entry name" value="HTH_LUXR"/>
    <property type="match status" value="1"/>
</dbReference>
<dbReference type="InterPro" id="IPR036388">
    <property type="entry name" value="WH-like_DNA-bd_sf"/>
</dbReference>
<evidence type="ECO:0000259" key="4">
    <source>
        <dbReference type="PROSITE" id="PS50043"/>
    </source>
</evidence>
<keyword evidence="3" id="KW-0804">Transcription</keyword>
<dbReference type="GO" id="GO:0006355">
    <property type="term" value="P:regulation of DNA-templated transcription"/>
    <property type="evidence" value="ECO:0007669"/>
    <property type="project" value="InterPro"/>
</dbReference>